<dbReference type="InterPro" id="IPR036568">
    <property type="entry name" value="GGCT-like_sf"/>
</dbReference>
<dbReference type="GO" id="GO:0061928">
    <property type="term" value="F:glutathione specific gamma-glutamylcyclotransferase activity"/>
    <property type="evidence" value="ECO:0007669"/>
    <property type="project" value="UniProtKB-EC"/>
</dbReference>
<dbReference type="EC" id="4.3.2.7" evidence="1"/>
<dbReference type="PANTHER" id="PTHR12192:SF2">
    <property type="entry name" value="GLUTATHIONE-SPECIFIC GAMMA-GLUTAMYLCYCLOTRANSFERASE 2"/>
    <property type="match status" value="1"/>
</dbReference>
<name>A0A9W6LTG2_9HYPH</name>
<dbReference type="SUPFAM" id="SSF110857">
    <property type="entry name" value="Gamma-glutamyl cyclotransferase-like"/>
    <property type="match status" value="1"/>
</dbReference>
<dbReference type="EMBL" id="BSEC01000001">
    <property type="protein sequence ID" value="GLI94461.1"/>
    <property type="molecule type" value="Genomic_DNA"/>
</dbReference>
<keyword evidence="4" id="KW-1185">Reference proteome</keyword>
<protein>
    <recommendedName>
        <fullName evidence="1">glutathione-specific gamma-glutamylcyclotransferase</fullName>
        <ecNumber evidence="1">4.3.2.7</ecNumber>
    </recommendedName>
</protein>
<dbReference type="CDD" id="cd06661">
    <property type="entry name" value="GGCT_like"/>
    <property type="match status" value="1"/>
</dbReference>
<dbReference type="GO" id="GO:0006751">
    <property type="term" value="P:glutathione catabolic process"/>
    <property type="evidence" value="ECO:0007669"/>
    <property type="project" value="InterPro"/>
</dbReference>
<evidence type="ECO:0000313" key="4">
    <source>
        <dbReference type="Proteomes" id="UP001144323"/>
    </source>
</evidence>
<dbReference type="PANTHER" id="PTHR12192">
    <property type="entry name" value="CATION TRANSPORT PROTEIN CHAC-RELATED"/>
    <property type="match status" value="1"/>
</dbReference>
<comment type="caution">
    <text evidence="3">The sequence shown here is derived from an EMBL/GenBank/DDBJ whole genome shotgun (WGS) entry which is preliminary data.</text>
</comment>
<keyword evidence="2" id="KW-0456">Lyase</keyword>
<dbReference type="Pfam" id="PF04752">
    <property type="entry name" value="ChaC"/>
    <property type="match status" value="1"/>
</dbReference>
<dbReference type="GO" id="GO:0005737">
    <property type="term" value="C:cytoplasm"/>
    <property type="evidence" value="ECO:0007669"/>
    <property type="project" value="TreeGrafter"/>
</dbReference>
<proteinExistence type="predicted"/>
<dbReference type="InterPro" id="IPR006840">
    <property type="entry name" value="ChaC"/>
</dbReference>
<sequence length="202" mass="22693">METPLRQIRSEARVQDESVLAIAPSDDDLWVFGYGSLMWRPGFDYVESALAWVHGYHRALCIFSHVHRGTPERPGLVLGLDRGGSCQGVAFRVAAQNRAQTIQYLRERELVTSVYLEKLVGVRFAEGGCVNALTYVVDRSHCQYAGRLPVDEMTRLIAEGVGASGDNPAYVRNTYEHLLQLDIHDAELAEITRRLDLCSCRR</sequence>
<evidence type="ECO:0000313" key="3">
    <source>
        <dbReference type="EMBL" id="GLI94461.1"/>
    </source>
</evidence>
<accession>A0A9W6LTG2</accession>
<dbReference type="AlphaFoldDB" id="A0A9W6LTG2"/>
<dbReference type="Gene3D" id="3.10.490.10">
    <property type="entry name" value="Gamma-glutamyl cyclotransferase-like"/>
    <property type="match status" value="1"/>
</dbReference>
<reference evidence="3" key="1">
    <citation type="journal article" date="2023" name="Int. J. Syst. Evol. Microbiol.">
        <title>Methylocystis iwaonis sp. nov., a type II methane-oxidizing bacterium from surface soil of a rice paddy field in Japan, and emended description of the genus Methylocystis (ex Whittenbury et al. 1970) Bowman et al. 1993.</title>
        <authorList>
            <person name="Kaise H."/>
            <person name="Sawadogo J.B."/>
            <person name="Alam M.S."/>
            <person name="Ueno C."/>
            <person name="Dianou D."/>
            <person name="Shinjo R."/>
            <person name="Asakawa S."/>
        </authorList>
    </citation>
    <scope>NUCLEOTIDE SEQUENCE</scope>
    <source>
        <strain evidence="3">LMG27198</strain>
    </source>
</reference>
<evidence type="ECO:0000256" key="2">
    <source>
        <dbReference type="ARBA" id="ARBA00023239"/>
    </source>
</evidence>
<organism evidence="3 4">
    <name type="scientific">Methylocystis echinoides</name>
    <dbReference type="NCBI Taxonomy" id="29468"/>
    <lineage>
        <taxon>Bacteria</taxon>
        <taxon>Pseudomonadati</taxon>
        <taxon>Pseudomonadota</taxon>
        <taxon>Alphaproteobacteria</taxon>
        <taxon>Hyphomicrobiales</taxon>
        <taxon>Methylocystaceae</taxon>
        <taxon>Methylocystis</taxon>
    </lineage>
</organism>
<dbReference type="Proteomes" id="UP001144323">
    <property type="component" value="Unassembled WGS sequence"/>
</dbReference>
<gene>
    <name evidence="3" type="ORF">LMG27198_34530</name>
</gene>
<evidence type="ECO:0000256" key="1">
    <source>
        <dbReference type="ARBA" id="ARBA00012344"/>
    </source>
</evidence>
<dbReference type="InterPro" id="IPR013024">
    <property type="entry name" value="GGCT-like"/>
</dbReference>